<name>A0A7W9WEY1_9BACT</name>
<proteinExistence type="predicted"/>
<protein>
    <submittedName>
        <fullName evidence="1">Uncharacterized protein</fullName>
    </submittedName>
</protein>
<sequence>MWAATTHRGPGQLACSPVGCCAWENNGALLSPEHIVPGLVRSMGGSRDEAIQRENGQERTSIRVESLHLTTRF</sequence>
<dbReference type="Proteomes" id="UP000532746">
    <property type="component" value="Unassembled WGS sequence"/>
</dbReference>
<evidence type="ECO:0000313" key="1">
    <source>
        <dbReference type="EMBL" id="MBB6061192.1"/>
    </source>
</evidence>
<dbReference type="EMBL" id="JACHGG010000009">
    <property type="protein sequence ID" value="MBB6061192.1"/>
    <property type="molecule type" value="Genomic_DNA"/>
</dbReference>
<organism evidence="1 2">
    <name type="scientific">Hymenobacter luteus</name>
    <dbReference type="NCBI Taxonomy" id="1411122"/>
    <lineage>
        <taxon>Bacteria</taxon>
        <taxon>Pseudomonadati</taxon>
        <taxon>Bacteroidota</taxon>
        <taxon>Cytophagia</taxon>
        <taxon>Cytophagales</taxon>
        <taxon>Hymenobacteraceae</taxon>
        <taxon>Hymenobacter</taxon>
    </lineage>
</organism>
<accession>A0A7W9WEY1</accession>
<evidence type="ECO:0000313" key="2">
    <source>
        <dbReference type="Proteomes" id="UP000532746"/>
    </source>
</evidence>
<keyword evidence="2" id="KW-1185">Reference proteome</keyword>
<dbReference type="AlphaFoldDB" id="A0A7W9WEY1"/>
<comment type="caution">
    <text evidence="1">The sequence shown here is derived from an EMBL/GenBank/DDBJ whole genome shotgun (WGS) entry which is preliminary data.</text>
</comment>
<reference evidence="1 2" key="1">
    <citation type="submission" date="2020-08" db="EMBL/GenBank/DDBJ databases">
        <title>Genomic Encyclopedia of Type Strains, Phase IV (KMG-IV): sequencing the most valuable type-strain genomes for metagenomic binning, comparative biology and taxonomic classification.</title>
        <authorList>
            <person name="Goeker M."/>
        </authorList>
    </citation>
    <scope>NUCLEOTIDE SEQUENCE [LARGE SCALE GENOMIC DNA]</scope>
    <source>
        <strain evidence="1 2">DSM 26718</strain>
    </source>
</reference>
<gene>
    <name evidence="1" type="ORF">HNQ93_004071</name>
</gene>